<keyword evidence="11" id="KW-0175">Coiled coil</keyword>
<keyword evidence="7" id="KW-0378">Hydrolase</keyword>
<dbReference type="SUPFAM" id="SSF63411">
    <property type="entry name" value="LuxS/MPP-like metallohydrolase"/>
    <property type="match status" value="2"/>
</dbReference>
<comment type="caution">
    <text evidence="16">The sequence shown here is derived from an EMBL/GenBank/DDBJ whole genome shotgun (WGS) entry which is preliminary data.</text>
</comment>
<evidence type="ECO:0000256" key="12">
    <source>
        <dbReference type="SAM" id="MobiDB-lite"/>
    </source>
</evidence>
<sequence length="714" mass="82435">MPRKRKTKKTKVEVQKDDDEELEEELKNNEQQTPKKPPSIRSQLNLLTVPILKQILRYNHQNPFGIKQVLLTRISYLVKNGGYPPCPKCKYGRLKLRKPRKTTETKYYCPGFPSGFGEGDSFIRCNYETDDCTKTNFNFTNPIHSQIRRQLQKLSVSSSLSPKPSQTPPSTSLSIGQEIHGYIVNEIESVPEYRLTAIKLQHKLTGCEHLHIDREHKNNVWSVAFQTTPRDDTGVAHILEHTSLCGSDKFPCRDPFFKMTNRSMATFMNAFTASDWTMYVFSTQNQKDYFNLMSVYLDAVLHPKLDQYDFLQEGWRLEHENVNDSSSPIVLKGVVFNEMKGAFSDSHQLFSRRVQNSLMPASTYRYESGGDPESIPSLTWNGLKEFHAKHYHPSNSRFFTYGTFPLTDTLEYLNDYLINYTKQQKAITSTLLEEPRWKQQKTERIACAPQSFVVDQEKTTTVSISYLLGSIRDVWETFLLGIVGSLLVDSEKSPLYKKLIIPNIGTNYSPDTGFDRSTLNTSFHVGLQDISNGDVDRVLKLINETFAEVARDGFEQSQIDAILHQIELGMKHQDENFGLRIITNLIYSWIHEADPVESLKSTKFLDRFNKEIKKNPKLLQEMVEKYFLNNQHKLIAIMNPDEEYSEKKKRKEMEICQKLISQYENKRDIYEQGLELQKRQSAPQNVDVLPTLAITDIDKNIIQTPIIKTQIGNK</sequence>
<evidence type="ECO:0000256" key="5">
    <source>
        <dbReference type="ARBA" id="ARBA00022670"/>
    </source>
</evidence>
<comment type="cofactor">
    <cofactor evidence="1">
        <name>Zn(2+)</name>
        <dbReference type="ChEBI" id="CHEBI:29105"/>
    </cofactor>
</comment>
<evidence type="ECO:0000259" key="13">
    <source>
        <dbReference type="Pfam" id="PF00675"/>
    </source>
</evidence>
<organism evidence="16 18">
    <name type="scientific">Didymodactylos carnosus</name>
    <dbReference type="NCBI Taxonomy" id="1234261"/>
    <lineage>
        <taxon>Eukaryota</taxon>
        <taxon>Metazoa</taxon>
        <taxon>Spiralia</taxon>
        <taxon>Gnathifera</taxon>
        <taxon>Rotifera</taxon>
        <taxon>Eurotatoria</taxon>
        <taxon>Bdelloidea</taxon>
        <taxon>Philodinida</taxon>
        <taxon>Philodinidae</taxon>
        <taxon>Didymodactylos</taxon>
    </lineage>
</organism>
<keyword evidence="8" id="KW-0862">Zinc</keyword>
<dbReference type="Proteomes" id="UP000681722">
    <property type="component" value="Unassembled WGS sequence"/>
</dbReference>
<dbReference type="Proteomes" id="UP000663829">
    <property type="component" value="Unassembled WGS sequence"/>
</dbReference>
<evidence type="ECO:0000259" key="14">
    <source>
        <dbReference type="Pfam" id="PF05193"/>
    </source>
</evidence>
<evidence type="ECO:0000256" key="11">
    <source>
        <dbReference type="SAM" id="Coils"/>
    </source>
</evidence>
<dbReference type="InterPro" id="IPR011249">
    <property type="entry name" value="Metalloenz_LuxS/M16"/>
</dbReference>
<dbReference type="GO" id="GO:0004222">
    <property type="term" value="F:metalloendopeptidase activity"/>
    <property type="evidence" value="ECO:0007669"/>
    <property type="project" value="TreeGrafter"/>
</dbReference>
<evidence type="ECO:0000256" key="3">
    <source>
        <dbReference type="ARBA" id="ARBA00007575"/>
    </source>
</evidence>
<feature type="domain" description="Peptidase M16C associated" evidence="15">
    <location>
        <begin position="638"/>
        <end position="704"/>
    </location>
</feature>
<comment type="similarity">
    <text evidence="3">Belongs to the peptidase M16 family. PreP subfamily.</text>
</comment>
<dbReference type="GO" id="GO:0005759">
    <property type="term" value="C:mitochondrial matrix"/>
    <property type="evidence" value="ECO:0007669"/>
    <property type="project" value="TreeGrafter"/>
</dbReference>
<evidence type="ECO:0000256" key="1">
    <source>
        <dbReference type="ARBA" id="ARBA00001947"/>
    </source>
</evidence>
<evidence type="ECO:0000256" key="6">
    <source>
        <dbReference type="ARBA" id="ARBA00022723"/>
    </source>
</evidence>
<dbReference type="InterPro" id="IPR011765">
    <property type="entry name" value="Pept_M16_N"/>
</dbReference>
<keyword evidence="18" id="KW-1185">Reference proteome</keyword>
<gene>
    <name evidence="16" type="ORF">GPM918_LOCUS7225</name>
    <name evidence="17" type="ORF">SRO942_LOCUS7228</name>
</gene>
<dbReference type="Gene3D" id="3.30.830.10">
    <property type="entry name" value="Metalloenzyme, LuxS/M16 peptidase-like"/>
    <property type="match status" value="3"/>
</dbReference>
<dbReference type="InterPro" id="IPR013578">
    <property type="entry name" value="Peptidase_M16C_assoc"/>
</dbReference>
<dbReference type="FunFam" id="3.30.830.10:FF:000009">
    <property type="entry name" value="Presequence protease, mitochondrial"/>
    <property type="match status" value="1"/>
</dbReference>
<accession>A0A813XV37</accession>
<dbReference type="Pfam" id="PF08367">
    <property type="entry name" value="M16C_assoc"/>
    <property type="match status" value="1"/>
</dbReference>
<evidence type="ECO:0000256" key="7">
    <source>
        <dbReference type="ARBA" id="ARBA00022801"/>
    </source>
</evidence>
<keyword evidence="5" id="KW-0645">Protease</keyword>
<dbReference type="EMBL" id="CAJNOQ010001168">
    <property type="protein sequence ID" value="CAF0873488.1"/>
    <property type="molecule type" value="Genomic_DNA"/>
</dbReference>
<dbReference type="GO" id="GO:0016485">
    <property type="term" value="P:protein processing"/>
    <property type="evidence" value="ECO:0007669"/>
    <property type="project" value="TreeGrafter"/>
</dbReference>
<dbReference type="GO" id="GO:0046872">
    <property type="term" value="F:metal ion binding"/>
    <property type="evidence" value="ECO:0007669"/>
    <property type="project" value="UniProtKB-KW"/>
</dbReference>
<feature type="domain" description="Peptidase M16 C-terminal" evidence="14">
    <location>
        <begin position="381"/>
        <end position="565"/>
    </location>
</feature>
<evidence type="ECO:0000313" key="16">
    <source>
        <dbReference type="EMBL" id="CAF0873488.1"/>
    </source>
</evidence>
<proteinExistence type="inferred from homology"/>
<evidence type="ECO:0000259" key="15">
    <source>
        <dbReference type="Pfam" id="PF08367"/>
    </source>
</evidence>
<dbReference type="InterPro" id="IPR007863">
    <property type="entry name" value="Peptidase_M16_C"/>
</dbReference>
<evidence type="ECO:0000256" key="2">
    <source>
        <dbReference type="ARBA" id="ARBA00004173"/>
    </source>
</evidence>
<evidence type="ECO:0000256" key="10">
    <source>
        <dbReference type="ARBA" id="ARBA00023128"/>
    </source>
</evidence>
<protein>
    <recommendedName>
        <fullName evidence="4">Presequence protease, mitochondrial</fullName>
    </recommendedName>
</protein>
<dbReference type="EMBL" id="CAJOBC010001169">
    <property type="protein sequence ID" value="CAF3660710.1"/>
    <property type="molecule type" value="Genomic_DNA"/>
</dbReference>
<evidence type="ECO:0000313" key="17">
    <source>
        <dbReference type="EMBL" id="CAF3660710.1"/>
    </source>
</evidence>
<dbReference type="AlphaFoldDB" id="A0A813XV37"/>
<feature type="coiled-coil region" evidence="11">
    <location>
        <begin position="646"/>
        <end position="680"/>
    </location>
</feature>
<keyword evidence="9" id="KW-0482">Metalloprotease</keyword>
<comment type="subcellular location">
    <subcellularLocation>
        <location evidence="2">Mitochondrion</location>
    </subcellularLocation>
</comment>
<reference evidence="16" key="1">
    <citation type="submission" date="2021-02" db="EMBL/GenBank/DDBJ databases">
        <authorList>
            <person name="Nowell W R."/>
        </authorList>
    </citation>
    <scope>NUCLEOTIDE SEQUENCE</scope>
</reference>
<keyword evidence="6" id="KW-0479">Metal-binding</keyword>
<dbReference type="PANTHER" id="PTHR43016:SF13">
    <property type="entry name" value="PRESEQUENCE PROTEASE, MITOCHONDRIAL"/>
    <property type="match status" value="1"/>
</dbReference>
<evidence type="ECO:0000256" key="8">
    <source>
        <dbReference type="ARBA" id="ARBA00022833"/>
    </source>
</evidence>
<dbReference type="PANTHER" id="PTHR43016">
    <property type="entry name" value="PRESEQUENCE PROTEASE"/>
    <property type="match status" value="1"/>
</dbReference>
<name>A0A813XV37_9BILA</name>
<evidence type="ECO:0000256" key="9">
    <source>
        <dbReference type="ARBA" id="ARBA00023049"/>
    </source>
</evidence>
<dbReference type="Pfam" id="PF00675">
    <property type="entry name" value="Peptidase_M16"/>
    <property type="match status" value="1"/>
</dbReference>
<dbReference type="OrthoDB" id="10250783at2759"/>
<evidence type="ECO:0000256" key="4">
    <source>
        <dbReference type="ARBA" id="ARBA00020167"/>
    </source>
</evidence>
<feature type="domain" description="Peptidase M16 N-terminal" evidence="13">
    <location>
        <begin position="230"/>
        <end position="329"/>
    </location>
</feature>
<feature type="region of interest" description="Disordered" evidence="12">
    <location>
        <begin position="1"/>
        <end position="41"/>
    </location>
</feature>
<dbReference type="Gene3D" id="3.90.640.80">
    <property type="match status" value="1"/>
</dbReference>
<keyword evidence="10" id="KW-0496">Mitochondrion</keyword>
<dbReference type="Pfam" id="PF05193">
    <property type="entry name" value="Peptidase_M16_C"/>
    <property type="match status" value="1"/>
</dbReference>
<evidence type="ECO:0000313" key="18">
    <source>
        <dbReference type="Proteomes" id="UP000663829"/>
    </source>
</evidence>
<dbReference type="FunFam" id="3.30.830.10:FF:000011">
    <property type="entry name" value="Presequence protease, mitochondrial"/>
    <property type="match status" value="1"/>
</dbReference>